<gene>
    <name evidence="1" type="ORF">UFOVP279_24</name>
    <name evidence="2" type="ORF">UFOVP781_39</name>
</gene>
<dbReference type="EMBL" id="LR796287">
    <property type="protein sequence ID" value="CAB4134551.1"/>
    <property type="molecule type" value="Genomic_DNA"/>
</dbReference>
<dbReference type="EMBL" id="LR796731">
    <property type="protein sequence ID" value="CAB4162385.1"/>
    <property type="molecule type" value="Genomic_DNA"/>
</dbReference>
<reference evidence="1" key="1">
    <citation type="submission" date="2020-04" db="EMBL/GenBank/DDBJ databases">
        <authorList>
            <person name="Chiriac C."/>
            <person name="Salcher M."/>
            <person name="Ghai R."/>
            <person name="Kavagutti S V."/>
        </authorList>
    </citation>
    <scope>NUCLEOTIDE SEQUENCE</scope>
</reference>
<evidence type="ECO:0000313" key="2">
    <source>
        <dbReference type="EMBL" id="CAB4162385.1"/>
    </source>
</evidence>
<accession>A0A6J5LK23</accession>
<sequence length="91" mass="9874">MAWGFPLTKSCRTVASMTPPEDSQQYQDQAQLSSPVSSRHMLDLAAVNLANVGALALSLSEVEQWVRVTGCLLAAIFTALKIVETIRALKK</sequence>
<proteinExistence type="predicted"/>
<name>A0A6J5LK23_9CAUD</name>
<evidence type="ECO:0000313" key="1">
    <source>
        <dbReference type="EMBL" id="CAB4134551.1"/>
    </source>
</evidence>
<protein>
    <submittedName>
        <fullName evidence="1">Uncharacterized protein</fullName>
    </submittedName>
</protein>
<organism evidence="1">
    <name type="scientific">uncultured Caudovirales phage</name>
    <dbReference type="NCBI Taxonomy" id="2100421"/>
    <lineage>
        <taxon>Viruses</taxon>
        <taxon>Duplodnaviria</taxon>
        <taxon>Heunggongvirae</taxon>
        <taxon>Uroviricota</taxon>
        <taxon>Caudoviricetes</taxon>
        <taxon>Peduoviridae</taxon>
        <taxon>Maltschvirus</taxon>
        <taxon>Maltschvirus maltsch</taxon>
    </lineage>
</organism>